<sequence length="525" mass="59398">MAARNLEDGNNRKRRGPLTEIPIKYQAASSVGIIPEVPGHKNLPPLQSAAYSLVTPTSLPKISFQQIYHMMILRHTEEGKEVKNFKGLDRAVKHFEAGDISQIMTAQIDDSVDYVRAICLASMKKMKYKVFLCIEEKTKVQFAYCECPVGLAQTCSHIGGLLFHLHHLHLTEVLKSESATSKICQWNVPRPMKMDPKPLKEWNLGRPKISAEGELQYRERKQINFDPRHPEERAFNQMNALKQLQTLKSLFPKTGMSHLWTIPDDTPDVVMEEEVRTLEDPMETAMKGLILSAENLPMPVSIDDSLSLLIEQRTRSQRKCQIWKELHKGRITSSLFGAVLASGPSPTSLIKQVIHGSSLDRYPTLPVPVRWGVEHEQNAQVDYLALQNAVTSLRVEESGLTIYPSHAFLGATSDGWVYDESMPEGNQKGVLEIKCPYSISNDVITHREVHELVGRKGFCLEESENGPRLMKDHSYYAQIQGEMAIMGCAWGDFVVWTAAEQSNCFVERIYFDPDFCSFMLPKLVE</sequence>
<name>A0A8W8MIR1_MAGGI</name>
<dbReference type="CDD" id="cd22343">
    <property type="entry name" value="PDDEXK_lambda_exonuclease-like"/>
    <property type="match status" value="1"/>
</dbReference>
<proteinExistence type="predicted"/>
<dbReference type="PANTHER" id="PTHR47526:SF3">
    <property type="entry name" value="PHD-TYPE DOMAIN-CONTAINING PROTEIN"/>
    <property type="match status" value="1"/>
</dbReference>
<keyword evidence="4" id="KW-1185">Reference proteome</keyword>
<evidence type="ECO:0000259" key="2">
    <source>
        <dbReference type="PROSITE" id="PS50966"/>
    </source>
</evidence>
<feature type="domain" description="SWIM-type" evidence="2">
    <location>
        <begin position="128"/>
        <end position="166"/>
    </location>
</feature>
<dbReference type="AlphaFoldDB" id="A0A8W8MIR1"/>
<dbReference type="Proteomes" id="UP000005408">
    <property type="component" value="Unassembled WGS sequence"/>
</dbReference>
<accession>A0A8W8MIR1</accession>
<reference evidence="3" key="1">
    <citation type="submission" date="2022-08" db="UniProtKB">
        <authorList>
            <consortium name="EnsemblMetazoa"/>
        </authorList>
    </citation>
    <scope>IDENTIFICATION</scope>
    <source>
        <strain evidence="3">05x7-T-G4-1.051#20</strain>
    </source>
</reference>
<evidence type="ECO:0000313" key="4">
    <source>
        <dbReference type="Proteomes" id="UP000005408"/>
    </source>
</evidence>
<dbReference type="PROSITE" id="PS50966">
    <property type="entry name" value="ZF_SWIM"/>
    <property type="match status" value="1"/>
</dbReference>
<keyword evidence="1" id="KW-0863">Zinc-finger</keyword>
<keyword evidence="1" id="KW-0862">Zinc</keyword>
<dbReference type="GO" id="GO:0008270">
    <property type="term" value="F:zinc ion binding"/>
    <property type="evidence" value="ECO:0007669"/>
    <property type="project" value="UniProtKB-KW"/>
</dbReference>
<dbReference type="Gene3D" id="3.90.320.10">
    <property type="match status" value="1"/>
</dbReference>
<evidence type="ECO:0000256" key="1">
    <source>
        <dbReference type="PROSITE-ProRule" id="PRU00325"/>
    </source>
</evidence>
<dbReference type="SUPFAM" id="SSF52980">
    <property type="entry name" value="Restriction endonuclease-like"/>
    <property type="match status" value="1"/>
</dbReference>
<evidence type="ECO:0000313" key="3">
    <source>
        <dbReference type="EnsemblMetazoa" id="G33469.1:cds"/>
    </source>
</evidence>
<dbReference type="InterPro" id="IPR019080">
    <property type="entry name" value="YqaJ_viral_recombinase"/>
</dbReference>
<organism evidence="3 4">
    <name type="scientific">Magallana gigas</name>
    <name type="common">Pacific oyster</name>
    <name type="synonym">Crassostrea gigas</name>
    <dbReference type="NCBI Taxonomy" id="29159"/>
    <lineage>
        <taxon>Eukaryota</taxon>
        <taxon>Metazoa</taxon>
        <taxon>Spiralia</taxon>
        <taxon>Lophotrochozoa</taxon>
        <taxon>Mollusca</taxon>
        <taxon>Bivalvia</taxon>
        <taxon>Autobranchia</taxon>
        <taxon>Pteriomorphia</taxon>
        <taxon>Ostreida</taxon>
        <taxon>Ostreoidea</taxon>
        <taxon>Ostreidae</taxon>
        <taxon>Magallana</taxon>
    </lineage>
</organism>
<dbReference type="GO" id="GO:0006281">
    <property type="term" value="P:DNA repair"/>
    <property type="evidence" value="ECO:0007669"/>
    <property type="project" value="UniProtKB-ARBA"/>
</dbReference>
<keyword evidence="1" id="KW-0479">Metal-binding</keyword>
<dbReference type="InterPro" id="IPR011604">
    <property type="entry name" value="PDDEXK-like_dom_sf"/>
</dbReference>
<dbReference type="EnsemblMetazoa" id="G33469.1">
    <property type="protein sequence ID" value="G33469.1:cds"/>
    <property type="gene ID" value="G33469"/>
</dbReference>
<dbReference type="Pfam" id="PF09588">
    <property type="entry name" value="YqaJ"/>
    <property type="match status" value="1"/>
</dbReference>
<dbReference type="PANTHER" id="PTHR47526">
    <property type="entry name" value="ATP-DEPENDENT DNA HELICASE"/>
    <property type="match status" value="1"/>
</dbReference>
<protein>
    <recommendedName>
        <fullName evidence="2">SWIM-type domain-containing protein</fullName>
    </recommendedName>
</protein>
<dbReference type="InterPro" id="IPR011335">
    <property type="entry name" value="Restrct_endonuc-II-like"/>
</dbReference>
<dbReference type="InterPro" id="IPR007527">
    <property type="entry name" value="Znf_SWIM"/>
</dbReference>